<comment type="caution">
    <text evidence="1">The sequence shown here is derived from an EMBL/GenBank/DDBJ whole genome shotgun (WGS) entry which is preliminary data.</text>
</comment>
<reference evidence="2" key="1">
    <citation type="journal article" date="2024" name="Proc. Natl. Acad. Sci. U.S.A.">
        <title>Extraordinary preservation of gene collinearity over three hundred million years revealed in homosporous lycophytes.</title>
        <authorList>
            <person name="Li C."/>
            <person name="Wickell D."/>
            <person name="Kuo L.Y."/>
            <person name="Chen X."/>
            <person name="Nie B."/>
            <person name="Liao X."/>
            <person name="Peng D."/>
            <person name="Ji J."/>
            <person name="Jenkins J."/>
            <person name="Williams M."/>
            <person name="Shu S."/>
            <person name="Plott C."/>
            <person name="Barry K."/>
            <person name="Rajasekar S."/>
            <person name="Grimwood J."/>
            <person name="Han X."/>
            <person name="Sun S."/>
            <person name="Hou Z."/>
            <person name="He W."/>
            <person name="Dai G."/>
            <person name="Sun C."/>
            <person name="Schmutz J."/>
            <person name="Leebens-Mack J.H."/>
            <person name="Li F.W."/>
            <person name="Wang L."/>
        </authorList>
    </citation>
    <scope>NUCLEOTIDE SEQUENCE [LARGE SCALE GENOMIC DNA]</scope>
    <source>
        <strain evidence="2">cv. PW_Plant_1</strain>
    </source>
</reference>
<gene>
    <name evidence="1" type="ORF">O6H91_17G020800</name>
</gene>
<keyword evidence="2" id="KW-1185">Reference proteome</keyword>
<protein>
    <submittedName>
        <fullName evidence="1">Uncharacterized protein</fullName>
    </submittedName>
</protein>
<evidence type="ECO:0000313" key="2">
    <source>
        <dbReference type="Proteomes" id="UP001162992"/>
    </source>
</evidence>
<proteinExistence type="predicted"/>
<dbReference type="EMBL" id="CM055108">
    <property type="protein sequence ID" value="KAJ7524774.1"/>
    <property type="molecule type" value="Genomic_DNA"/>
</dbReference>
<accession>A0ACC2B4S3</accession>
<organism evidence="1 2">
    <name type="scientific">Diphasiastrum complanatum</name>
    <name type="common">Issler's clubmoss</name>
    <name type="synonym">Lycopodium complanatum</name>
    <dbReference type="NCBI Taxonomy" id="34168"/>
    <lineage>
        <taxon>Eukaryota</taxon>
        <taxon>Viridiplantae</taxon>
        <taxon>Streptophyta</taxon>
        <taxon>Embryophyta</taxon>
        <taxon>Tracheophyta</taxon>
        <taxon>Lycopodiopsida</taxon>
        <taxon>Lycopodiales</taxon>
        <taxon>Lycopodiaceae</taxon>
        <taxon>Lycopodioideae</taxon>
        <taxon>Diphasiastrum</taxon>
    </lineage>
</organism>
<sequence>MKVTSIKNMVVDSREKSSPKVSRSVEMGPFVAPNDTQALVAHRPLPVRHEYSKRTQNKLIVRNSNKKVIAPMAPSKLDGRSFVPLLGIFGSSEAMDQVQISQTSGPNALGNCRRNLKQLYDMRTVPITSMPLNFGTDGGATPQTRKPGAAGAEEKRSSVRNRTEFFNSLRRKAAESGASQSNFVRSDSVLQEKTAEVRNKGELEASLKISGNYAHDDATELQDNRTRISAAQDSHRNTICSNNSHDTIIDPHMKDGKKVPPPVNGLIADEVGFVATRSSVDISVEVPDGPTCSEEEEEEAFLESLGWEDNAGEGEALTKEEINAFYQQHGKFLATSRSSLHKQRSKDSVMHSDIDSPIPGSMSSGLGSSETDSDDELQIQQ</sequence>
<name>A0ACC2B4S3_DIPCM</name>
<dbReference type="Proteomes" id="UP001162992">
    <property type="component" value="Chromosome 17"/>
</dbReference>
<evidence type="ECO:0000313" key="1">
    <source>
        <dbReference type="EMBL" id="KAJ7524774.1"/>
    </source>
</evidence>